<keyword evidence="2" id="KW-1185">Reference proteome</keyword>
<reference evidence="1 2" key="1">
    <citation type="journal article" date="2021" name="Commun. Biol.">
        <title>The genome of Shorea leprosula (Dipterocarpaceae) highlights the ecological relevance of drought in aseasonal tropical rainforests.</title>
        <authorList>
            <person name="Ng K.K.S."/>
            <person name="Kobayashi M.J."/>
            <person name="Fawcett J.A."/>
            <person name="Hatakeyama M."/>
            <person name="Paape T."/>
            <person name="Ng C.H."/>
            <person name="Ang C.C."/>
            <person name="Tnah L.H."/>
            <person name="Lee C.T."/>
            <person name="Nishiyama T."/>
            <person name="Sese J."/>
            <person name="O'Brien M.J."/>
            <person name="Copetti D."/>
            <person name="Mohd Noor M.I."/>
            <person name="Ong R.C."/>
            <person name="Putra M."/>
            <person name="Sireger I.Z."/>
            <person name="Indrioko S."/>
            <person name="Kosugi Y."/>
            <person name="Izuno A."/>
            <person name="Isagi Y."/>
            <person name="Lee S.L."/>
            <person name="Shimizu K.K."/>
        </authorList>
    </citation>
    <scope>NUCLEOTIDE SEQUENCE [LARGE SCALE GENOMIC DNA]</scope>
    <source>
        <strain evidence="1">214</strain>
    </source>
</reference>
<accession>A0AAV5KV63</accession>
<evidence type="ECO:0000313" key="1">
    <source>
        <dbReference type="EMBL" id="GKV28423.1"/>
    </source>
</evidence>
<sequence length="51" mass="5750">MIHVATQCDLQWEILFCVVMDFSADFPQMLHILISSSFSSCSSTRSHQSSP</sequence>
<proteinExistence type="predicted"/>
<name>A0AAV5KV63_9ROSI</name>
<dbReference type="Proteomes" id="UP001054252">
    <property type="component" value="Unassembled WGS sequence"/>
</dbReference>
<gene>
    <name evidence="1" type="ORF">SLEP1_g37484</name>
</gene>
<protein>
    <submittedName>
        <fullName evidence="1">Uncharacterized protein</fullName>
    </submittedName>
</protein>
<comment type="caution">
    <text evidence="1">The sequence shown here is derived from an EMBL/GenBank/DDBJ whole genome shotgun (WGS) entry which is preliminary data.</text>
</comment>
<organism evidence="1 2">
    <name type="scientific">Rubroshorea leprosula</name>
    <dbReference type="NCBI Taxonomy" id="152421"/>
    <lineage>
        <taxon>Eukaryota</taxon>
        <taxon>Viridiplantae</taxon>
        <taxon>Streptophyta</taxon>
        <taxon>Embryophyta</taxon>
        <taxon>Tracheophyta</taxon>
        <taxon>Spermatophyta</taxon>
        <taxon>Magnoliopsida</taxon>
        <taxon>eudicotyledons</taxon>
        <taxon>Gunneridae</taxon>
        <taxon>Pentapetalae</taxon>
        <taxon>rosids</taxon>
        <taxon>malvids</taxon>
        <taxon>Malvales</taxon>
        <taxon>Dipterocarpaceae</taxon>
        <taxon>Rubroshorea</taxon>
    </lineage>
</organism>
<dbReference type="AlphaFoldDB" id="A0AAV5KV63"/>
<dbReference type="EMBL" id="BPVZ01000079">
    <property type="protein sequence ID" value="GKV28423.1"/>
    <property type="molecule type" value="Genomic_DNA"/>
</dbReference>
<evidence type="ECO:0000313" key="2">
    <source>
        <dbReference type="Proteomes" id="UP001054252"/>
    </source>
</evidence>